<protein>
    <recommendedName>
        <fullName evidence="10">HpnL family protein</fullName>
    </recommendedName>
</protein>
<name>A0A1B6VPX8_9PROT</name>
<gene>
    <name evidence="8" type="ORF">A0123_00073</name>
</gene>
<evidence type="ECO:0000256" key="7">
    <source>
        <dbReference type="SAM" id="Phobius"/>
    </source>
</evidence>
<dbReference type="GO" id="GO:0005886">
    <property type="term" value="C:plasma membrane"/>
    <property type="evidence" value="ECO:0007669"/>
    <property type="project" value="UniProtKB-SubCell"/>
</dbReference>
<dbReference type="PATRIC" id="fig|38307.3.peg.73"/>
<comment type="subcellular location">
    <subcellularLocation>
        <location evidence="1">Cell membrane</location>
        <topology evidence="1">Multi-pass membrane protein</topology>
    </subcellularLocation>
</comment>
<evidence type="ECO:0000313" key="9">
    <source>
        <dbReference type="Proteomes" id="UP000077786"/>
    </source>
</evidence>
<dbReference type="NCBIfam" id="TIGR03476">
    <property type="entry name" value="HpnL"/>
    <property type="match status" value="1"/>
</dbReference>
<keyword evidence="3 7" id="KW-0812">Transmembrane</keyword>
<dbReference type="Pfam" id="PF03706">
    <property type="entry name" value="LPG_synthase_TM"/>
    <property type="match status" value="1"/>
</dbReference>
<sequence>MAFGGKRLQGWNIAELWVRACCERYVTKTLKKTLPIILSLLGVALFTFIAAKAGIQPVMEALGKVGVGGFFLLVLIQLVLDVGLGLAWKAAVPQIGLARLTGARFVRDAAGACLPFSQLGGMVLGVRATLAGHQARDVDGEDLHWPEGVAANLVDITTEVLGQIAFILVAILCLVGHQGAARFIWPLMGGMVLLSLGIAGFIWTQHRGGSMVRKAAMFFGRHIASDWRESLIGNTDIFQARLESLWGRPDRIMLGAIVHFSCWVGGAAATWTALELLGAHVGFLSALAIEGVVCGIMSAGFLVPAALGVQEAAYVALGLIFGVDSQISLSLSLLRRGRDILIGIPVLLAWQAVEMNRLRKERATLAGTPDDTVTSVLKKARTSAMAGAVGKDGSSSRENEKEDDAAFATAPRVL</sequence>
<dbReference type="InterPro" id="IPR022791">
    <property type="entry name" value="L-PG_synthase/AglD"/>
</dbReference>
<feature type="transmembrane region" description="Helical" evidence="7">
    <location>
        <begin position="183"/>
        <end position="203"/>
    </location>
</feature>
<evidence type="ECO:0000256" key="3">
    <source>
        <dbReference type="ARBA" id="ARBA00022692"/>
    </source>
</evidence>
<evidence type="ECO:0000256" key="5">
    <source>
        <dbReference type="ARBA" id="ARBA00023136"/>
    </source>
</evidence>
<accession>A0A1B6VPX8</accession>
<keyword evidence="2" id="KW-1003">Cell membrane</keyword>
<dbReference type="AlphaFoldDB" id="A0A1B6VPX8"/>
<proteinExistence type="predicted"/>
<evidence type="ECO:0008006" key="10">
    <source>
        <dbReference type="Google" id="ProtNLM"/>
    </source>
</evidence>
<keyword evidence="4 7" id="KW-1133">Transmembrane helix</keyword>
<feature type="region of interest" description="Disordered" evidence="6">
    <location>
        <begin position="383"/>
        <end position="414"/>
    </location>
</feature>
<feature type="transmembrane region" description="Helical" evidence="7">
    <location>
        <begin position="281"/>
        <end position="307"/>
    </location>
</feature>
<dbReference type="Proteomes" id="UP000077786">
    <property type="component" value="Unassembled WGS sequence"/>
</dbReference>
<feature type="transmembrane region" description="Helical" evidence="7">
    <location>
        <begin position="67"/>
        <end position="88"/>
    </location>
</feature>
<evidence type="ECO:0000256" key="2">
    <source>
        <dbReference type="ARBA" id="ARBA00022475"/>
    </source>
</evidence>
<feature type="transmembrane region" description="Helical" evidence="7">
    <location>
        <begin position="34"/>
        <end position="55"/>
    </location>
</feature>
<feature type="transmembrane region" description="Helical" evidence="7">
    <location>
        <begin position="150"/>
        <end position="176"/>
    </location>
</feature>
<comment type="caution">
    <text evidence="8">The sequence shown here is derived from an EMBL/GenBank/DDBJ whole genome shotgun (WGS) entry which is preliminary data.</text>
</comment>
<feature type="transmembrane region" description="Helical" evidence="7">
    <location>
        <begin position="252"/>
        <end position="274"/>
    </location>
</feature>
<evidence type="ECO:0000256" key="6">
    <source>
        <dbReference type="SAM" id="MobiDB-lite"/>
    </source>
</evidence>
<keyword evidence="5 7" id="KW-0472">Membrane</keyword>
<reference evidence="8 9" key="1">
    <citation type="submission" date="2016-03" db="EMBL/GenBank/DDBJ databases">
        <title>Draft genome sequence of Gluconobacter cerinus strain CECT 9110.</title>
        <authorList>
            <person name="Sainz F."/>
            <person name="Mas A."/>
            <person name="Torija M.J."/>
        </authorList>
    </citation>
    <scope>NUCLEOTIDE SEQUENCE [LARGE SCALE GENOMIC DNA]</scope>
    <source>
        <strain evidence="8 9">CECT 9110</strain>
    </source>
</reference>
<evidence type="ECO:0000313" key="8">
    <source>
        <dbReference type="EMBL" id="OAJ69265.1"/>
    </source>
</evidence>
<feature type="transmembrane region" description="Helical" evidence="7">
    <location>
        <begin position="313"/>
        <end position="334"/>
    </location>
</feature>
<organism evidence="8 9">
    <name type="scientific">Gluconobacter cerinus</name>
    <dbReference type="NCBI Taxonomy" id="38307"/>
    <lineage>
        <taxon>Bacteria</taxon>
        <taxon>Pseudomonadati</taxon>
        <taxon>Pseudomonadota</taxon>
        <taxon>Alphaproteobacteria</taxon>
        <taxon>Acetobacterales</taxon>
        <taxon>Acetobacteraceae</taxon>
        <taxon>Gluconobacter</taxon>
    </lineage>
</organism>
<evidence type="ECO:0000256" key="4">
    <source>
        <dbReference type="ARBA" id="ARBA00022989"/>
    </source>
</evidence>
<evidence type="ECO:0000256" key="1">
    <source>
        <dbReference type="ARBA" id="ARBA00004651"/>
    </source>
</evidence>
<feature type="transmembrane region" description="Helical" evidence="7">
    <location>
        <begin position="109"/>
        <end position="130"/>
    </location>
</feature>
<dbReference type="EMBL" id="LUTU01000001">
    <property type="protein sequence ID" value="OAJ69265.1"/>
    <property type="molecule type" value="Genomic_DNA"/>
</dbReference>